<feature type="transmembrane region" description="Helical" evidence="1">
    <location>
        <begin position="162"/>
        <end position="179"/>
    </location>
</feature>
<organism evidence="2 4">
    <name type="scientific">Medicago truncatula</name>
    <name type="common">Barrel medic</name>
    <name type="synonym">Medicago tribuloides</name>
    <dbReference type="NCBI Taxonomy" id="3880"/>
    <lineage>
        <taxon>Eukaryota</taxon>
        <taxon>Viridiplantae</taxon>
        <taxon>Streptophyta</taxon>
        <taxon>Embryophyta</taxon>
        <taxon>Tracheophyta</taxon>
        <taxon>Spermatophyta</taxon>
        <taxon>Magnoliopsida</taxon>
        <taxon>eudicotyledons</taxon>
        <taxon>Gunneridae</taxon>
        <taxon>Pentapetalae</taxon>
        <taxon>rosids</taxon>
        <taxon>fabids</taxon>
        <taxon>Fabales</taxon>
        <taxon>Fabaceae</taxon>
        <taxon>Papilionoideae</taxon>
        <taxon>50 kb inversion clade</taxon>
        <taxon>NPAAA clade</taxon>
        <taxon>Hologalegina</taxon>
        <taxon>IRL clade</taxon>
        <taxon>Trifolieae</taxon>
        <taxon>Medicago</taxon>
    </lineage>
</organism>
<dbReference type="EnsemblPlants" id="KEH37341">
    <property type="protein sequence ID" value="KEH37341"/>
    <property type="gene ID" value="MTR_2g437820"/>
</dbReference>
<evidence type="ECO:0000313" key="4">
    <source>
        <dbReference type="Proteomes" id="UP000002051"/>
    </source>
</evidence>
<name>A0A072V6V3_MEDTR</name>
<keyword evidence="1 2" id="KW-0812">Transmembrane</keyword>
<evidence type="ECO:0000313" key="3">
    <source>
        <dbReference type="EnsemblPlants" id="KEH37341"/>
    </source>
</evidence>
<dbReference type="Proteomes" id="UP000002051">
    <property type="component" value="Chromosome 2"/>
</dbReference>
<keyword evidence="4" id="KW-1185">Reference proteome</keyword>
<gene>
    <name evidence="2" type="ordered locus">MTR_2g437820</name>
</gene>
<keyword evidence="1" id="KW-0472">Membrane</keyword>
<evidence type="ECO:0000313" key="2">
    <source>
        <dbReference type="EMBL" id="KEH37341.1"/>
    </source>
</evidence>
<reference evidence="2 4" key="2">
    <citation type="journal article" date="2014" name="BMC Genomics">
        <title>An improved genome release (version Mt4.0) for the model legume Medicago truncatula.</title>
        <authorList>
            <person name="Tang H."/>
            <person name="Krishnakumar V."/>
            <person name="Bidwell S."/>
            <person name="Rosen B."/>
            <person name="Chan A."/>
            <person name="Zhou S."/>
            <person name="Gentzbittel L."/>
            <person name="Childs K.L."/>
            <person name="Yandell M."/>
            <person name="Gundlach H."/>
            <person name="Mayer K.F."/>
            <person name="Schwartz D.C."/>
            <person name="Town C.D."/>
        </authorList>
    </citation>
    <scope>GENOME REANNOTATION</scope>
    <source>
        <strain evidence="2">A17</strain>
        <strain evidence="3 4">cv. Jemalong A17</strain>
    </source>
</reference>
<sequence length="180" mass="19986">MVATSTLMVTRTIQDDVRVVITNNVFAPVTKQVLQFPLYYTRLRIIASIGAKTKGVVVNHTSEYYSGSLRHREAPRSTPNMLLQTWIFSWYKFCNGNHVIASVVNSTAIGARIVTENSYHHFQEPNEVCFTLQYLASLLSALQVLLQQPDSGALKPSTPHRLLVTLLVLVIVVGGFGAIN</sequence>
<protein>
    <submittedName>
        <fullName evidence="2">Transmembrane protein, putative</fullName>
    </submittedName>
</protein>
<dbReference type="AlphaFoldDB" id="A0A072V6V3"/>
<reference evidence="2 4" key="1">
    <citation type="journal article" date="2011" name="Nature">
        <title>The Medicago genome provides insight into the evolution of rhizobial symbioses.</title>
        <authorList>
            <person name="Young N.D."/>
            <person name="Debelle F."/>
            <person name="Oldroyd G.E."/>
            <person name="Geurts R."/>
            <person name="Cannon S.B."/>
            <person name="Udvardi M.K."/>
            <person name="Benedito V.A."/>
            <person name="Mayer K.F."/>
            <person name="Gouzy J."/>
            <person name="Schoof H."/>
            <person name="Van de Peer Y."/>
            <person name="Proost S."/>
            <person name="Cook D.R."/>
            <person name="Meyers B.C."/>
            <person name="Spannagl M."/>
            <person name="Cheung F."/>
            <person name="De Mita S."/>
            <person name="Krishnakumar V."/>
            <person name="Gundlach H."/>
            <person name="Zhou S."/>
            <person name="Mudge J."/>
            <person name="Bharti A.K."/>
            <person name="Murray J.D."/>
            <person name="Naoumkina M.A."/>
            <person name="Rosen B."/>
            <person name="Silverstein K.A."/>
            <person name="Tang H."/>
            <person name="Rombauts S."/>
            <person name="Zhao P.X."/>
            <person name="Zhou P."/>
            <person name="Barbe V."/>
            <person name="Bardou P."/>
            <person name="Bechner M."/>
            <person name="Bellec A."/>
            <person name="Berger A."/>
            <person name="Berges H."/>
            <person name="Bidwell S."/>
            <person name="Bisseling T."/>
            <person name="Choisne N."/>
            <person name="Couloux A."/>
            <person name="Denny R."/>
            <person name="Deshpande S."/>
            <person name="Dai X."/>
            <person name="Doyle J.J."/>
            <person name="Dudez A.M."/>
            <person name="Farmer A.D."/>
            <person name="Fouteau S."/>
            <person name="Franken C."/>
            <person name="Gibelin C."/>
            <person name="Gish J."/>
            <person name="Goldstein S."/>
            <person name="Gonzalez A.J."/>
            <person name="Green P.J."/>
            <person name="Hallab A."/>
            <person name="Hartog M."/>
            <person name="Hua A."/>
            <person name="Humphray S.J."/>
            <person name="Jeong D.H."/>
            <person name="Jing Y."/>
            <person name="Jocker A."/>
            <person name="Kenton S.M."/>
            <person name="Kim D.J."/>
            <person name="Klee K."/>
            <person name="Lai H."/>
            <person name="Lang C."/>
            <person name="Lin S."/>
            <person name="Macmil S.L."/>
            <person name="Magdelenat G."/>
            <person name="Matthews L."/>
            <person name="McCorrison J."/>
            <person name="Monaghan E.L."/>
            <person name="Mun J.H."/>
            <person name="Najar F.Z."/>
            <person name="Nicholson C."/>
            <person name="Noirot C."/>
            <person name="O'Bleness M."/>
            <person name="Paule C.R."/>
            <person name="Poulain J."/>
            <person name="Prion F."/>
            <person name="Qin B."/>
            <person name="Qu C."/>
            <person name="Retzel E.F."/>
            <person name="Riddle C."/>
            <person name="Sallet E."/>
            <person name="Samain S."/>
            <person name="Samson N."/>
            <person name="Sanders I."/>
            <person name="Saurat O."/>
            <person name="Scarpelli C."/>
            <person name="Schiex T."/>
            <person name="Segurens B."/>
            <person name="Severin A.J."/>
            <person name="Sherrier D.J."/>
            <person name="Shi R."/>
            <person name="Sims S."/>
            <person name="Singer S.R."/>
            <person name="Sinharoy S."/>
            <person name="Sterck L."/>
            <person name="Viollet A."/>
            <person name="Wang B.B."/>
            <person name="Wang K."/>
            <person name="Wang M."/>
            <person name="Wang X."/>
            <person name="Warfsmann J."/>
            <person name="Weissenbach J."/>
            <person name="White D.D."/>
            <person name="White J.D."/>
            <person name="Wiley G.B."/>
            <person name="Wincker P."/>
            <person name="Xing Y."/>
            <person name="Yang L."/>
            <person name="Yao Z."/>
            <person name="Ying F."/>
            <person name="Zhai J."/>
            <person name="Zhou L."/>
            <person name="Zuber A."/>
            <person name="Denarie J."/>
            <person name="Dixon R.A."/>
            <person name="May G.D."/>
            <person name="Schwartz D.C."/>
            <person name="Rogers J."/>
            <person name="Quetier F."/>
            <person name="Town C.D."/>
            <person name="Roe B.A."/>
        </authorList>
    </citation>
    <scope>NUCLEOTIDE SEQUENCE [LARGE SCALE GENOMIC DNA]</scope>
    <source>
        <strain evidence="2">A17</strain>
        <strain evidence="3 4">cv. Jemalong A17</strain>
    </source>
</reference>
<keyword evidence="1" id="KW-1133">Transmembrane helix</keyword>
<dbReference type="HOGENOM" id="CLU_1498452_0_0_1"/>
<reference evidence="3" key="3">
    <citation type="submission" date="2015-04" db="UniProtKB">
        <authorList>
            <consortium name="EnsemblPlants"/>
        </authorList>
    </citation>
    <scope>IDENTIFICATION</scope>
    <source>
        <strain evidence="3">cv. Jemalong A17</strain>
    </source>
</reference>
<proteinExistence type="predicted"/>
<accession>A0A072V6V3</accession>
<evidence type="ECO:0000256" key="1">
    <source>
        <dbReference type="SAM" id="Phobius"/>
    </source>
</evidence>
<dbReference type="EMBL" id="CM001218">
    <property type="protein sequence ID" value="KEH37341.1"/>
    <property type="molecule type" value="Genomic_DNA"/>
</dbReference>